<proteinExistence type="predicted"/>
<evidence type="ECO:0000256" key="2">
    <source>
        <dbReference type="ARBA" id="ARBA00023276"/>
    </source>
</evidence>
<dbReference type="Gene3D" id="2.130.10.10">
    <property type="entry name" value="YVTN repeat-like/Quinoprotein amine dehydrogenase"/>
    <property type="match status" value="1"/>
</dbReference>
<dbReference type="InterPro" id="IPR028203">
    <property type="entry name" value="PSII_CF48-like_dom"/>
</dbReference>
<feature type="domain" description="Photosynthesis system II assembly factor Ycf48/Hcf136-like" evidence="4">
    <location>
        <begin position="76"/>
        <end position="123"/>
    </location>
</feature>
<comment type="caution">
    <text evidence="5">The sequence shown here is derived from an EMBL/GenBank/DDBJ whole genome shotgun (WGS) entry which is preliminary data.</text>
</comment>
<organism evidence="5 6">
    <name type="scientific">Pseudoalteromonas fenneropenaei</name>
    <dbReference type="NCBI Taxonomy" id="1737459"/>
    <lineage>
        <taxon>Bacteria</taxon>
        <taxon>Pseudomonadati</taxon>
        <taxon>Pseudomonadota</taxon>
        <taxon>Gammaproteobacteria</taxon>
        <taxon>Alteromonadales</taxon>
        <taxon>Pseudoalteromonadaceae</taxon>
        <taxon>Pseudoalteromonas</taxon>
    </lineage>
</organism>
<keyword evidence="6" id="KW-1185">Reference proteome</keyword>
<feature type="signal peptide" evidence="3">
    <location>
        <begin position="1"/>
        <end position="24"/>
    </location>
</feature>
<keyword evidence="1" id="KW-0602">Photosynthesis</keyword>
<evidence type="ECO:0000256" key="3">
    <source>
        <dbReference type="SAM" id="SignalP"/>
    </source>
</evidence>
<dbReference type="PANTHER" id="PTHR47199">
    <property type="entry name" value="PHOTOSYSTEM II STABILITY/ASSEMBLY FACTOR HCF136, CHLOROPLASTIC"/>
    <property type="match status" value="1"/>
</dbReference>
<feature type="domain" description="Photosynthesis system II assembly factor Ycf48/Hcf136-like" evidence="4">
    <location>
        <begin position="127"/>
        <end position="234"/>
    </location>
</feature>
<reference evidence="6" key="1">
    <citation type="journal article" date="2019" name="Int. J. Syst. Evol. Microbiol.">
        <title>The Global Catalogue of Microorganisms (GCM) 10K type strain sequencing project: providing services to taxonomists for standard genome sequencing and annotation.</title>
        <authorList>
            <consortium name="The Broad Institute Genomics Platform"/>
            <consortium name="The Broad Institute Genome Sequencing Center for Infectious Disease"/>
            <person name="Wu L."/>
            <person name="Ma J."/>
        </authorList>
    </citation>
    <scope>NUCLEOTIDE SEQUENCE [LARGE SCALE GENOMIC DNA]</scope>
    <source>
        <strain evidence="6">KCTC 42730</strain>
    </source>
</reference>
<evidence type="ECO:0000313" key="6">
    <source>
        <dbReference type="Proteomes" id="UP001595453"/>
    </source>
</evidence>
<evidence type="ECO:0000259" key="4">
    <source>
        <dbReference type="Pfam" id="PF14870"/>
    </source>
</evidence>
<dbReference type="InterPro" id="IPR036278">
    <property type="entry name" value="Sialidase_sf"/>
</dbReference>
<accession>A0ABV7CHE8</accession>
<gene>
    <name evidence="5" type="ORF">ACFOEE_06170</name>
</gene>
<dbReference type="RefSeq" id="WP_377122044.1">
    <property type="nucleotide sequence ID" value="NZ_JBHRSD010000011.1"/>
</dbReference>
<protein>
    <submittedName>
        <fullName evidence="5">WD40/YVTN/BNR-like repeat-containing protein</fullName>
    </submittedName>
</protein>
<dbReference type="Proteomes" id="UP001595453">
    <property type="component" value="Unassembled WGS sequence"/>
</dbReference>
<dbReference type="PANTHER" id="PTHR47199:SF2">
    <property type="entry name" value="PHOTOSYSTEM II STABILITY_ASSEMBLY FACTOR HCF136, CHLOROPLASTIC"/>
    <property type="match status" value="1"/>
</dbReference>
<evidence type="ECO:0000313" key="5">
    <source>
        <dbReference type="EMBL" id="MFC3032099.1"/>
    </source>
</evidence>
<feature type="chain" id="PRO_5047459856" evidence="3">
    <location>
        <begin position="25"/>
        <end position="347"/>
    </location>
</feature>
<dbReference type="SUPFAM" id="SSF50939">
    <property type="entry name" value="Sialidases"/>
    <property type="match status" value="1"/>
</dbReference>
<dbReference type="EMBL" id="JBHRSD010000011">
    <property type="protein sequence ID" value="MFC3032099.1"/>
    <property type="molecule type" value="Genomic_DNA"/>
</dbReference>
<dbReference type="Pfam" id="PF14870">
    <property type="entry name" value="PSII_BNR"/>
    <property type="match status" value="2"/>
</dbReference>
<sequence length="347" mass="38126">MMYKLSASLMLLFFGVSSSLAVSAQTTAAEPGANAPQESLHVAHPERTLFTDVTFNGERFVAVGKHGTIIYSSDGAKWQQANVPLQSLLTSVYFIDQKLGWACGHDASILVTEDGGENWVIQHYSSKIEKPCLDIAFVDAKHGVAIGAYGMYYETSDGGRNWQSRFVDDFLNPDDKAYLDEIKESDPEAYRSEGEFMLPHLNRITTLGERFFIVGEMGLVAESQDGGKSWQRLPEFYNGSFFDVSVANNQMTVAGLRGNAFQIPLAQLEDGNWQQLNIDKPMTINSILTLQDHQILVGNSGVLFTIKGQQVTTTTMKNGKSILAAVAKGDKLIMATESGMQTVENNN</sequence>
<keyword evidence="3" id="KW-0732">Signal</keyword>
<name>A0ABV7CHE8_9GAMM</name>
<dbReference type="InterPro" id="IPR015943">
    <property type="entry name" value="WD40/YVTN_repeat-like_dom_sf"/>
</dbReference>
<evidence type="ECO:0000256" key="1">
    <source>
        <dbReference type="ARBA" id="ARBA00022531"/>
    </source>
</evidence>
<keyword evidence="2" id="KW-0604">Photosystem II</keyword>